<dbReference type="AlphaFoldDB" id="F1TB04"/>
<dbReference type="Gene3D" id="1.20.1600.10">
    <property type="entry name" value="Outer membrane efflux proteins (OEP)"/>
    <property type="match status" value="2"/>
</dbReference>
<dbReference type="EMBL" id="ACXX02000004">
    <property type="protein sequence ID" value="EGD48208.1"/>
    <property type="molecule type" value="Genomic_DNA"/>
</dbReference>
<dbReference type="GO" id="GO:0015562">
    <property type="term" value="F:efflux transmembrane transporter activity"/>
    <property type="evidence" value="ECO:0007669"/>
    <property type="project" value="InterPro"/>
</dbReference>
<accession>F1TB04</accession>
<name>F1TB04_9FIRM</name>
<reference evidence="3" key="2">
    <citation type="submission" date="2011-01" db="EMBL/GenBank/DDBJ databases">
        <title>The Non-contiguous Finished genome of Clostridium papyrosolvens.</title>
        <authorList>
            <person name="Lucas S."/>
            <person name="Copeland A."/>
            <person name="Lapidus A."/>
            <person name="Cheng J.-F."/>
            <person name="Goodwin L."/>
            <person name="Pitluck S."/>
            <person name="Misra M."/>
            <person name="Chertkov O."/>
            <person name="Detter J.C."/>
            <person name="Han C."/>
            <person name="Tapia R."/>
            <person name="Land M."/>
            <person name="Hauser L."/>
            <person name="Kyrpides N."/>
            <person name="Ivanova N."/>
            <person name="Pagani I."/>
            <person name="Mouttaki H."/>
            <person name="He Z."/>
            <person name="Zhou J."/>
            <person name="Hemme C.L."/>
            <person name="Woyke T."/>
        </authorList>
    </citation>
    <scope>NUCLEOTIDE SEQUENCE [LARGE SCALE GENOMIC DNA]</scope>
    <source>
        <strain evidence="3">DSM 2782</strain>
    </source>
</reference>
<dbReference type="STRING" id="588581.Cpap_2358"/>
<feature type="signal peptide" evidence="2">
    <location>
        <begin position="1"/>
        <end position="27"/>
    </location>
</feature>
<proteinExistence type="predicted"/>
<keyword evidence="2" id="KW-0732">Signal</keyword>
<dbReference type="PANTHER" id="PTHR30203">
    <property type="entry name" value="OUTER MEMBRANE CATION EFFLUX PROTEIN"/>
    <property type="match status" value="1"/>
</dbReference>
<dbReference type="SUPFAM" id="SSF56954">
    <property type="entry name" value="Outer membrane efflux proteins (OEP)"/>
    <property type="match status" value="1"/>
</dbReference>
<keyword evidence="4" id="KW-1185">Reference proteome</keyword>
<dbReference type="eggNOG" id="COG1196">
    <property type="taxonomic scope" value="Bacteria"/>
</dbReference>
<evidence type="ECO:0000256" key="2">
    <source>
        <dbReference type="SAM" id="SignalP"/>
    </source>
</evidence>
<dbReference type="PROSITE" id="PS51257">
    <property type="entry name" value="PROKAR_LIPOPROTEIN"/>
    <property type="match status" value="1"/>
</dbReference>
<gene>
    <name evidence="3" type="ORF">Cpap_2358</name>
</gene>
<feature type="coiled-coil region" evidence="1">
    <location>
        <begin position="42"/>
        <end position="69"/>
    </location>
</feature>
<dbReference type="Proteomes" id="UP000003860">
    <property type="component" value="Unassembled WGS sequence"/>
</dbReference>
<reference evidence="3" key="1">
    <citation type="submission" date="2009-07" db="EMBL/GenBank/DDBJ databases">
        <authorList>
            <consortium name="US DOE Joint Genome Institute (JGI-PGF)"/>
            <person name="Lucas S."/>
            <person name="Copeland A."/>
            <person name="Lapidus A."/>
            <person name="Glavina del Rio T."/>
            <person name="Tice H."/>
            <person name="Bruce D."/>
            <person name="Goodwin L."/>
            <person name="Pitluck S."/>
            <person name="Larimer F."/>
            <person name="Land M.L."/>
            <person name="Mouttaki H."/>
            <person name="He Z."/>
            <person name="Zhou J."/>
            <person name="Hemme C.L."/>
        </authorList>
    </citation>
    <scope>NUCLEOTIDE SEQUENCE [LARGE SCALE GENOMIC DNA]</scope>
    <source>
        <strain evidence="3">DSM 2782</strain>
    </source>
</reference>
<sequence length="364" mass="41515">MKKIMNSVIAITIVISVLIASSCAVSAAPIDKKVTLGQALEVVSKNNSIQLFENQIANAQKRLDYAKRKAEIADDSWNTDDERAEVKKVKELIPVQKKDALSILLLQKNEKISSLKIDTTKAYFEYLFTEEKMSSQINSINRLNNKLKILKDQVAAGSQLKSVVEETEVAIKTAEQQKDLIERDLSSLAIDLNSLLGRPLLSNINLAKQDVPMYEANNIDTKEILSDRESKSSSILKALNDWNEAKIEYKIINFSSTKMIPDGLEEAEDKLLIAEYDYNKLLLDEENNVMTEYNELLNLRDDIDIKEMESNFNKKQMDITKAKYNNGYINIITYNDSIQKYEDSVIAYKRAKLDYYLASEKFHK</sequence>
<organism evidence="3 4">
    <name type="scientific">Ruminiclostridium papyrosolvens DSM 2782</name>
    <dbReference type="NCBI Taxonomy" id="588581"/>
    <lineage>
        <taxon>Bacteria</taxon>
        <taxon>Bacillati</taxon>
        <taxon>Bacillota</taxon>
        <taxon>Clostridia</taxon>
        <taxon>Eubacteriales</taxon>
        <taxon>Oscillospiraceae</taxon>
        <taxon>Ruminiclostridium</taxon>
    </lineage>
</organism>
<feature type="coiled-coil region" evidence="1">
    <location>
        <begin position="133"/>
        <end position="191"/>
    </location>
</feature>
<comment type="caution">
    <text evidence="3">The sequence shown here is derived from an EMBL/GenBank/DDBJ whole genome shotgun (WGS) entry which is preliminary data.</text>
</comment>
<evidence type="ECO:0000313" key="4">
    <source>
        <dbReference type="Proteomes" id="UP000003860"/>
    </source>
</evidence>
<evidence type="ECO:0000256" key="1">
    <source>
        <dbReference type="SAM" id="Coils"/>
    </source>
</evidence>
<keyword evidence="1" id="KW-0175">Coiled coil</keyword>
<feature type="chain" id="PRO_5003275979" evidence="2">
    <location>
        <begin position="28"/>
        <end position="364"/>
    </location>
</feature>
<dbReference type="OrthoDB" id="1737883at2"/>
<protein>
    <submittedName>
        <fullName evidence="3">Outer membrane efflux protein</fullName>
    </submittedName>
</protein>
<evidence type="ECO:0000313" key="3">
    <source>
        <dbReference type="EMBL" id="EGD48208.1"/>
    </source>
</evidence>
<dbReference type="InterPro" id="IPR010131">
    <property type="entry name" value="MdtP/NodT-like"/>
</dbReference>
<dbReference type="RefSeq" id="WP_004618251.1">
    <property type="nucleotide sequence ID" value="NZ_ACXX02000004.1"/>
</dbReference>
<dbReference type="PANTHER" id="PTHR30203:SF30">
    <property type="entry name" value="OUTER MEMBRANE PROTEIN-RELATED"/>
    <property type="match status" value="1"/>
</dbReference>